<keyword evidence="1" id="KW-0472">Membrane</keyword>
<accession>A0A6L3W243</accession>
<sequence length="340" mass="35549">MTMDELQMIATMLDEPPAPDAEAAVRRRLMDGMREPERAARRAWRRPALWSGLGLAATAAAVTGALTLTSGTAPRAPDPGPGAVRPMSAKTVLLTAAEHAEAAPSTGTYWHVRTLTSIPFHGGPRKGGYWGSRLTVGETWTLRDGRSWTGYREAGVRIAPKDEAAWKRDGSPNKAASGHGLFKDKGPGTFLVCDKEMSFTQVQALPAEPAGLLSALKRAMLHNDDGPVPPSAQRTFVAGCLAGLLADVPVAPKVRAAAYRALAATPGVTVTGRTTDERGRTGIGLVVPEGRGGSSTMIIDPDSSLVLSTTVGHGSGGKDVARIILEAGWTDASPKVPALP</sequence>
<keyword evidence="3" id="KW-1185">Reference proteome</keyword>
<evidence type="ECO:0000256" key="1">
    <source>
        <dbReference type="SAM" id="Phobius"/>
    </source>
</evidence>
<dbReference type="OrthoDB" id="3822522at2"/>
<keyword evidence="1" id="KW-0812">Transmembrane</keyword>
<evidence type="ECO:0008006" key="4">
    <source>
        <dbReference type="Google" id="ProtNLM"/>
    </source>
</evidence>
<protein>
    <recommendedName>
        <fullName evidence="4">CU044_5270 family protein</fullName>
    </recommendedName>
</protein>
<proteinExistence type="predicted"/>
<dbReference type="InterPro" id="IPR047789">
    <property type="entry name" value="CU044_5270-like"/>
</dbReference>
<feature type="transmembrane region" description="Helical" evidence="1">
    <location>
        <begin position="48"/>
        <end position="68"/>
    </location>
</feature>
<organism evidence="2 3">
    <name type="scientific">Actinomadura montaniterrae</name>
    <dbReference type="NCBI Taxonomy" id="1803903"/>
    <lineage>
        <taxon>Bacteria</taxon>
        <taxon>Bacillati</taxon>
        <taxon>Actinomycetota</taxon>
        <taxon>Actinomycetes</taxon>
        <taxon>Streptosporangiales</taxon>
        <taxon>Thermomonosporaceae</taxon>
        <taxon>Actinomadura</taxon>
    </lineage>
</organism>
<evidence type="ECO:0000313" key="3">
    <source>
        <dbReference type="Proteomes" id="UP000483004"/>
    </source>
</evidence>
<evidence type="ECO:0000313" key="2">
    <source>
        <dbReference type="EMBL" id="KAB2381602.1"/>
    </source>
</evidence>
<gene>
    <name evidence="2" type="ORF">F9B16_15350</name>
</gene>
<dbReference type="EMBL" id="WBMR01000036">
    <property type="protein sequence ID" value="KAB2381602.1"/>
    <property type="molecule type" value="Genomic_DNA"/>
</dbReference>
<dbReference type="Proteomes" id="UP000483004">
    <property type="component" value="Unassembled WGS sequence"/>
</dbReference>
<reference evidence="2 3" key="1">
    <citation type="submission" date="2019-09" db="EMBL/GenBank/DDBJ databases">
        <title>Actinomadura physcomitrii sp. nov., a novel actinomycete isolated from moss [Physcomitrium sphaericum (Ludw) Fuernr].</title>
        <authorList>
            <person name="Liu C."/>
            <person name="Zhuang X."/>
        </authorList>
    </citation>
    <scope>NUCLEOTIDE SEQUENCE [LARGE SCALE GENOMIC DNA]</scope>
    <source>
        <strain evidence="2 3">CYP1-1B</strain>
    </source>
</reference>
<name>A0A6L3W243_9ACTN</name>
<dbReference type="NCBIfam" id="NF038083">
    <property type="entry name" value="CU044_5270_fam"/>
    <property type="match status" value="1"/>
</dbReference>
<comment type="caution">
    <text evidence="2">The sequence shown here is derived from an EMBL/GenBank/DDBJ whole genome shotgun (WGS) entry which is preliminary data.</text>
</comment>
<dbReference type="AlphaFoldDB" id="A0A6L3W243"/>
<keyword evidence="1" id="KW-1133">Transmembrane helix</keyword>